<name>A0A9X6V930_BACTU</name>
<organism evidence="1 2">
    <name type="scientific">Bacillus thuringiensis</name>
    <dbReference type="NCBI Taxonomy" id="1428"/>
    <lineage>
        <taxon>Bacteria</taxon>
        <taxon>Bacillati</taxon>
        <taxon>Bacillota</taxon>
        <taxon>Bacilli</taxon>
        <taxon>Bacillales</taxon>
        <taxon>Bacillaceae</taxon>
        <taxon>Bacillus</taxon>
        <taxon>Bacillus cereus group</taxon>
    </lineage>
</organism>
<protein>
    <submittedName>
        <fullName evidence="1">Uncharacterized protein</fullName>
    </submittedName>
</protein>
<dbReference type="Proteomes" id="UP000220397">
    <property type="component" value="Unassembled WGS sequence"/>
</dbReference>
<comment type="caution">
    <text evidence="1">The sequence shown here is derived from an EMBL/GenBank/DDBJ whole genome shotgun (WGS) entry which is preliminary data.</text>
</comment>
<proteinExistence type="predicted"/>
<gene>
    <name evidence="1" type="ORF">CN398_20645</name>
</gene>
<accession>A0A9X6V930</accession>
<evidence type="ECO:0000313" key="1">
    <source>
        <dbReference type="EMBL" id="PFA98204.1"/>
    </source>
</evidence>
<dbReference type="EMBL" id="NTUS01000073">
    <property type="protein sequence ID" value="PFA98204.1"/>
    <property type="molecule type" value="Genomic_DNA"/>
</dbReference>
<dbReference type="AlphaFoldDB" id="A0A9X6V930"/>
<evidence type="ECO:0000313" key="2">
    <source>
        <dbReference type="Proteomes" id="UP000220397"/>
    </source>
</evidence>
<sequence>MVVCYMGKNYSVDRDSRGRYRHSYVFMRGATVDIKLLNHDELLTGKISTIEEYYCVLDVKGDGEPYQVTVNFAEVKYIKHKEFLTVEERSPKFSEEDKKTSFVFQIGERIGCSFKDGKGIKGVLIAEGAYYLYIKTDKGNYYSIMKRALSYIAHTKHDPLLETNDFYTEEMKLAGHNKPTEYVFAVGDHITVYFASGKKLSGLVLDESKYWVLLQSEKLQITVLKGSYSYFKHEVYESKPYLYVSNKRLKKTLRNEK</sequence>
<reference evidence="1 2" key="1">
    <citation type="submission" date="2017-09" db="EMBL/GenBank/DDBJ databases">
        <title>Large-scale bioinformatics analysis of Bacillus genomes uncovers conserved roles of natural products in bacterial physiology.</title>
        <authorList>
            <consortium name="Agbiome Team Llc"/>
            <person name="Bleich R.M."/>
            <person name="Kirk G.J."/>
            <person name="Santa Maria K.C."/>
            <person name="Allen S.E."/>
            <person name="Farag S."/>
            <person name="Shank E.A."/>
            <person name="Bowers A."/>
        </authorList>
    </citation>
    <scope>NUCLEOTIDE SEQUENCE [LARGE SCALE GENOMIC DNA]</scope>
    <source>
        <strain evidence="1 2">AFS015413</strain>
    </source>
</reference>